<keyword evidence="2" id="KW-0175">Coiled coil</keyword>
<keyword evidence="1" id="KW-0802">TPR repeat</keyword>
<feature type="repeat" description="TPR" evidence="1">
    <location>
        <begin position="182"/>
        <end position="215"/>
    </location>
</feature>
<accession>A0AA45C5M3</accession>
<evidence type="ECO:0000256" key="2">
    <source>
        <dbReference type="SAM" id="Coils"/>
    </source>
</evidence>
<dbReference type="SUPFAM" id="SSF81901">
    <property type="entry name" value="HCP-like"/>
    <property type="match status" value="1"/>
</dbReference>
<organism evidence="3 4">
    <name type="scientific">Oceanotoga teriensis</name>
    <dbReference type="NCBI Taxonomy" id="515440"/>
    <lineage>
        <taxon>Bacteria</taxon>
        <taxon>Thermotogati</taxon>
        <taxon>Thermotogota</taxon>
        <taxon>Thermotogae</taxon>
        <taxon>Petrotogales</taxon>
        <taxon>Petrotogaceae</taxon>
        <taxon>Oceanotoga</taxon>
    </lineage>
</organism>
<keyword evidence="4" id="KW-1185">Reference proteome</keyword>
<proteinExistence type="predicted"/>
<dbReference type="PROSITE" id="PS50005">
    <property type="entry name" value="TPR"/>
    <property type="match status" value="1"/>
</dbReference>
<dbReference type="Gene3D" id="1.25.40.10">
    <property type="entry name" value="Tetratricopeptide repeat domain"/>
    <property type="match status" value="1"/>
</dbReference>
<sequence length="237" mass="27681">MKKYTLIISILLILVTLKAYSYEELKQEFLHANSYRIFDEMKNIIEKTAEETKNANIMALNAEAMTEIANWGYQENETRKELYEKAVEKAKKAVEIENNTYTNYVAGAAVGRLAQFSGIFESMFLLGDFDKYFKQSIECDCKNYGSLVAMGMRYRDTPWPMKNDKKAEEYLLKALEAEPAYINTYYELGIFYKNKNDKEKAIKMFNKVIELPPHENWIIQGKEAKKMSKIELENLQK</sequence>
<dbReference type="InterPro" id="IPR011990">
    <property type="entry name" value="TPR-like_helical_dom_sf"/>
</dbReference>
<dbReference type="PROSITE" id="PS50293">
    <property type="entry name" value="TPR_REGION"/>
    <property type="match status" value="1"/>
</dbReference>
<evidence type="ECO:0000256" key="1">
    <source>
        <dbReference type="PROSITE-ProRule" id="PRU00339"/>
    </source>
</evidence>
<dbReference type="InterPro" id="IPR019734">
    <property type="entry name" value="TPR_rpt"/>
</dbReference>
<name>A0AA45C5M3_9BACT</name>
<dbReference type="AlphaFoldDB" id="A0AA45C5M3"/>
<dbReference type="Pfam" id="PF13181">
    <property type="entry name" value="TPR_8"/>
    <property type="match status" value="1"/>
</dbReference>
<evidence type="ECO:0000313" key="3">
    <source>
        <dbReference type="EMBL" id="PWJ89302.1"/>
    </source>
</evidence>
<reference evidence="3 4" key="1">
    <citation type="submission" date="2018-05" db="EMBL/GenBank/DDBJ databases">
        <title>Genomic Encyclopedia of Type Strains, Phase IV (KMG-IV): sequencing the most valuable type-strain genomes for metagenomic binning, comparative biology and taxonomic classification.</title>
        <authorList>
            <person name="Goeker M."/>
        </authorList>
    </citation>
    <scope>NUCLEOTIDE SEQUENCE [LARGE SCALE GENOMIC DNA]</scope>
    <source>
        <strain evidence="3 4">DSM 24906</strain>
    </source>
</reference>
<dbReference type="EMBL" id="QGGI01000015">
    <property type="protein sequence ID" value="PWJ89302.1"/>
    <property type="molecule type" value="Genomic_DNA"/>
</dbReference>
<feature type="coiled-coil region" evidence="2">
    <location>
        <begin position="73"/>
        <end position="100"/>
    </location>
</feature>
<dbReference type="RefSeq" id="WP_109605499.1">
    <property type="nucleotide sequence ID" value="NZ_QGGI01000015.1"/>
</dbReference>
<dbReference type="SMART" id="SM00028">
    <property type="entry name" value="TPR"/>
    <property type="match status" value="1"/>
</dbReference>
<gene>
    <name evidence="3" type="ORF">C7380_11528</name>
</gene>
<comment type="caution">
    <text evidence="3">The sequence shown here is derived from an EMBL/GenBank/DDBJ whole genome shotgun (WGS) entry which is preliminary data.</text>
</comment>
<protein>
    <submittedName>
        <fullName evidence="3">Tetratricopeptide repeat protein</fullName>
    </submittedName>
</protein>
<dbReference type="Proteomes" id="UP000245921">
    <property type="component" value="Unassembled WGS sequence"/>
</dbReference>
<evidence type="ECO:0000313" key="4">
    <source>
        <dbReference type="Proteomes" id="UP000245921"/>
    </source>
</evidence>